<dbReference type="GO" id="GO:0016020">
    <property type="term" value="C:membrane"/>
    <property type="evidence" value="ECO:0007669"/>
    <property type="project" value="TreeGrafter"/>
</dbReference>
<comment type="cofactor">
    <cofactor evidence="1">
        <name>Zn(2+)</name>
        <dbReference type="ChEBI" id="CHEBI:29105"/>
    </cofactor>
</comment>
<evidence type="ECO:0000256" key="13">
    <source>
        <dbReference type="ARBA" id="ARBA00074113"/>
    </source>
</evidence>
<evidence type="ECO:0000256" key="10">
    <source>
        <dbReference type="ARBA" id="ARBA00023049"/>
    </source>
</evidence>
<dbReference type="InterPro" id="IPR027268">
    <property type="entry name" value="Peptidase_M4/M1_CTD_sf"/>
</dbReference>
<dbReference type="GO" id="GO:0008270">
    <property type="term" value="F:zinc ion binding"/>
    <property type="evidence" value="ECO:0007669"/>
    <property type="project" value="TreeGrafter"/>
</dbReference>
<evidence type="ECO:0000256" key="9">
    <source>
        <dbReference type="ARBA" id="ARBA00022833"/>
    </source>
</evidence>
<dbReference type="HOGENOM" id="CLU_003705_5_3_1"/>
<dbReference type="PANTHER" id="PTHR11533">
    <property type="entry name" value="PROTEASE M1 ZINC METALLOPROTEASE"/>
    <property type="match status" value="1"/>
</dbReference>
<dbReference type="Gene3D" id="1.25.50.20">
    <property type="match status" value="1"/>
</dbReference>
<dbReference type="EC" id="3.4.11.14" evidence="12"/>
<organism evidence="16 17">
    <name type="scientific">Megaselia scalaris</name>
    <name type="common">Humpbacked fly</name>
    <name type="synonym">Phora scalaris</name>
    <dbReference type="NCBI Taxonomy" id="36166"/>
    <lineage>
        <taxon>Eukaryota</taxon>
        <taxon>Metazoa</taxon>
        <taxon>Ecdysozoa</taxon>
        <taxon>Arthropoda</taxon>
        <taxon>Hexapoda</taxon>
        <taxon>Insecta</taxon>
        <taxon>Pterygota</taxon>
        <taxon>Neoptera</taxon>
        <taxon>Endopterygota</taxon>
        <taxon>Diptera</taxon>
        <taxon>Brachycera</taxon>
        <taxon>Muscomorpha</taxon>
        <taxon>Platypezoidea</taxon>
        <taxon>Phoridae</taxon>
        <taxon>Megaseliini</taxon>
        <taxon>Megaselia</taxon>
    </lineage>
</organism>
<dbReference type="GO" id="GO:0006508">
    <property type="term" value="P:proteolysis"/>
    <property type="evidence" value="ECO:0007669"/>
    <property type="project" value="UniProtKB-KW"/>
</dbReference>
<dbReference type="GO" id="GO:0016285">
    <property type="term" value="F:alanyl aminopeptidase activity"/>
    <property type="evidence" value="ECO:0007669"/>
    <property type="project" value="UniProtKB-EC"/>
</dbReference>
<dbReference type="FunFam" id="1.25.50.20:FF:000002">
    <property type="entry name" value="Aminopeptidase"/>
    <property type="match status" value="1"/>
</dbReference>
<keyword evidence="6" id="KW-0645">Protease</keyword>
<evidence type="ECO:0000256" key="2">
    <source>
        <dbReference type="ARBA" id="ARBA00004496"/>
    </source>
</evidence>
<dbReference type="EnsemblMetazoa" id="MESCA002494-RA">
    <property type="protein sequence ID" value="MESCA002494-PA"/>
    <property type="gene ID" value="MESCA002494"/>
</dbReference>
<evidence type="ECO:0000256" key="11">
    <source>
        <dbReference type="ARBA" id="ARBA00052895"/>
    </source>
</evidence>
<feature type="domain" description="ERAP1-like C-terminal" evidence="15">
    <location>
        <begin position="119"/>
        <end position="419"/>
    </location>
</feature>
<evidence type="ECO:0000313" key="17">
    <source>
        <dbReference type="Proteomes" id="UP000015102"/>
    </source>
</evidence>
<reference evidence="16" key="2">
    <citation type="submission" date="2015-06" db="UniProtKB">
        <authorList>
            <consortium name="EnsemblMetazoa"/>
        </authorList>
    </citation>
    <scope>IDENTIFICATION</scope>
</reference>
<sequence length="438" mass="50373">MNLYLRKHQFGNTKTEDLWKAFEESSGGGKRVEEIMSTWVKQKGYPMLSVSISKQENKNVLSIQQEKFTANNTLPEETSLWSIPISISTAKNPNAIERSFILDKKSVDIIIDDIDCNSWIKLNPGTISYYRTRYTTDMLMKFVPSIRDMSLPALDRLGLIDDCFAMVQAGQMSTVDFLKIIDSYRNETNFTVWNAITNSIVKLQTILSQTNLNEHFNKYGQNLYSPICKRLGWDLIKVLNRLISFSCNNTIEEACKRFQNHVDGTCLLPADLRSACYKAVLQSGDENTFIDMLKLYRETDLHEEKDRISRALGSITIPDLLMKVIDFAMSDDVRSQDAVFIIVAVALNPKGRDLAWNFFKENSNKLLQKYQGGFLLARLIKYLTENFASFEMAKEIEEYFKKMDFPGTERTVNQSIETIILNANWLKRDLDDIAKYLS</sequence>
<dbReference type="SUPFAM" id="SSF55486">
    <property type="entry name" value="Metalloproteases ('zincins'), catalytic domain"/>
    <property type="match status" value="1"/>
</dbReference>
<evidence type="ECO:0000313" key="16">
    <source>
        <dbReference type="EnsemblMetazoa" id="MESCA002494-PA"/>
    </source>
</evidence>
<keyword evidence="17" id="KW-1185">Reference proteome</keyword>
<dbReference type="GO" id="GO:0042277">
    <property type="term" value="F:peptide binding"/>
    <property type="evidence" value="ECO:0007669"/>
    <property type="project" value="TreeGrafter"/>
</dbReference>
<dbReference type="Proteomes" id="UP000015102">
    <property type="component" value="Unassembled WGS sequence"/>
</dbReference>
<keyword evidence="9" id="KW-0862">Zinc</keyword>
<dbReference type="GO" id="GO:0070006">
    <property type="term" value="F:metalloaminopeptidase activity"/>
    <property type="evidence" value="ECO:0007669"/>
    <property type="project" value="TreeGrafter"/>
</dbReference>
<dbReference type="FunFam" id="2.60.40.1910:FF:000002">
    <property type="entry name" value="Aminopeptidase"/>
    <property type="match status" value="1"/>
</dbReference>
<protein>
    <recommendedName>
        <fullName evidence="13">Puromycin-sensitive aminopeptidase</fullName>
        <ecNumber evidence="12">3.4.11.14</ecNumber>
    </recommendedName>
    <alternativeName>
        <fullName evidence="14">Cytosol alanyl aminopeptidase</fullName>
    </alternativeName>
</protein>
<dbReference type="Pfam" id="PF11838">
    <property type="entry name" value="ERAP1_C"/>
    <property type="match status" value="1"/>
</dbReference>
<evidence type="ECO:0000256" key="5">
    <source>
        <dbReference type="ARBA" id="ARBA00022490"/>
    </source>
</evidence>
<keyword evidence="7" id="KW-0479">Metal-binding</keyword>
<evidence type="ECO:0000256" key="3">
    <source>
        <dbReference type="ARBA" id="ARBA00010136"/>
    </source>
</evidence>
<evidence type="ECO:0000259" key="15">
    <source>
        <dbReference type="Pfam" id="PF11838"/>
    </source>
</evidence>
<evidence type="ECO:0000256" key="7">
    <source>
        <dbReference type="ARBA" id="ARBA00022723"/>
    </source>
</evidence>
<evidence type="ECO:0000256" key="4">
    <source>
        <dbReference type="ARBA" id="ARBA00022438"/>
    </source>
</evidence>
<name>T1GGH4_MEGSC</name>
<dbReference type="PANTHER" id="PTHR11533:SF174">
    <property type="entry name" value="PUROMYCIN-SENSITIVE AMINOPEPTIDASE-RELATED"/>
    <property type="match status" value="1"/>
</dbReference>
<keyword evidence="8" id="KW-0378">Hydrolase</keyword>
<dbReference type="InterPro" id="IPR050344">
    <property type="entry name" value="Peptidase_M1_aminopeptidases"/>
</dbReference>
<proteinExistence type="inferred from homology"/>
<comment type="similarity">
    <text evidence="3">Belongs to the peptidase M1 family.</text>
</comment>
<dbReference type="Gene3D" id="1.10.390.10">
    <property type="entry name" value="Neutral Protease Domain 2"/>
    <property type="match status" value="1"/>
</dbReference>
<dbReference type="GO" id="GO:0043171">
    <property type="term" value="P:peptide catabolic process"/>
    <property type="evidence" value="ECO:0007669"/>
    <property type="project" value="TreeGrafter"/>
</dbReference>
<evidence type="ECO:0000256" key="6">
    <source>
        <dbReference type="ARBA" id="ARBA00022670"/>
    </source>
</evidence>
<dbReference type="GO" id="GO:0005615">
    <property type="term" value="C:extracellular space"/>
    <property type="evidence" value="ECO:0007669"/>
    <property type="project" value="TreeGrafter"/>
</dbReference>
<keyword evidence="10" id="KW-0482">Metalloprotease</keyword>
<reference evidence="17" key="1">
    <citation type="submission" date="2013-02" db="EMBL/GenBank/DDBJ databases">
        <authorList>
            <person name="Hughes D."/>
        </authorList>
    </citation>
    <scope>NUCLEOTIDE SEQUENCE</scope>
    <source>
        <strain>Durham</strain>
        <strain evidence="17">NC isolate 2 -- Noor lab</strain>
    </source>
</reference>
<accession>T1GGH4</accession>
<dbReference type="GO" id="GO:0005737">
    <property type="term" value="C:cytoplasm"/>
    <property type="evidence" value="ECO:0007669"/>
    <property type="project" value="UniProtKB-SubCell"/>
</dbReference>
<evidence type="ECO:0000256" key="1">
    <source>
        <dbReference type="ARBA" id="ARBA00001947"/>
    </source>
</evidence>
<dbReference type="OMA" id="KRFHAYI"/>
<dbReference type="EMBL" id="CAQQ02096375">
    <property type="status" value="NOT_ANNOTATED_CDS"/>
    <property type="molecule type" value="Genomic_DNA"/>
</dbReference>
<evidence type="ECO:0000256" key="12">
    <source>
        <dbReference type="ARBA" id="ARBA00066316"/>
    </source>
</evidence>
<dbReference type="InterPro" id="IPR024571">
    <property type="entry name" value="ERAP1-like_C_dom"/>
</dbReference>
<dbReference type="AlphaFoldDB" id="T1GGH4"/>
<dbReference type="Gene3D" id="2.60.40.1910">
    <property type="match status" value="1"/>
</dbReference>
<keyword evidence="5" id="KW-0963">Cytoplasm</keyword>
<evidence type="ECO:0000256" key="14">
    <source>
        <dbReference type="ARBA" id="ARBA00081993"/>
    </source>
</evidence>
<dbReference type="STRING" id="36166.T1GGH4"/>
<comment type="subcellular location">
    <subcellularLocation>
        <location evidence="2">Cytoplasm</location>
    </subcellularLocation>
</comment>
<evidence type="ECO:0000256" key="8">
    <source>
        <dbReference type="ARBA" id="ARBA00022801"/>
    </source>
</evidence>
<keyword evidence="4" id="KW-0031">Aminopeptidase</keyword>
<comment type="catalytic activity">
    <reaction evidence="11">
        <text>Release of an N-terminal amino acid, preferentially alanine, from a wide range of peptides, amides and arylamides.</text>
        <dbReference type="EC" id="3.4.11.14"/>
    </reaction>
</comment>